<evidence type="ECO:0000256" key="4">
    <source>
        <dbReference type="ARBA" id="ARBA00022989"/>
    </source>
</evidence>
<evidence type="ECO:0000256" key="7">
    <source>
        <dbReference type="SAM" id="Phobius"/>
    </source>
</evidence>
<comment type="similarity">
    <text evidence="6">Belongs to the ABC-4 integral membrane protein family.</text>
</comment>
<evidence type="ECO:0000313" key="9">
    <source>
        <dbReference type="EMBL" id="KKM75564.1"/>
    </source>
</evidence>
<accession>A0A0F9K0J4</accession>
<evidence type="ECO:0000256" key="2">
    <source>
        <dbReference type="ARBA" id="ARBA00022475"/>
    </source>
</evidence>
<evidence type="ECO:0000256" key="3">
    <source>
        <dbReference type="ARBA" id="ARBA00022692"/>
    </source>
</evidence>
<dbReference type="EMBL" id="LAZR01008955">
    <property type="protein sequence ID" value="KKM75564.1"/>
    <property type="molecule type" value="Genomic_DNA"/>
</dbReference>
<feature type="transmembrane region" description="Helical" evidence="7">
    <location>
        <begin position="74"/>
        <end position="96"/>
    </location>
</feature>
<dbReference type="InterPro" id="IPR003838">
    <property type="entry name" value="ABC3_permease_C"/>
</dbReference>
<sequence length="324" mass="35975">MTATITRLPTYLGSRGGVHRLFFTSLTETSGWRDMIIPVVLGGLIIFATMLGSVSDREKEIYAFSALGLAPPHVAGLFFAEACVYAVVGGMGGYLLGQVVSHSLNFVAQMQWFGSFTPPTMNYSSTNAIVTVMAVMVTVMISTVYPAIKASRSANPGIQRSWQIGKPDGDVYDIVFPFTVSAYDITGVVSFLEEHFRNFSDTALGVFATDSVSIFKQSDDKLGMRAQVTLAPFDLGVSQKFALLARPSEIEGIEEIRILLRRISGTKGDWQRANRVFINELRKQLLIWRSVTPEIMERYRQNTLGRWEQLPVEDFQPETFGENV</sequence>
<organism evidence="9">
    <name type="scientific">marine sediment metagenome</name>
    <dbReference type="NCBI Taxonomy" id="412755"/>
    <lineage>
        <taxon>unclassified sequences</taxon>
        <taxon>metagenomes</taxon>
        <taxon>ecological metagenomes</taxon>
    </lineage>
</organism>
<dbReference type="GO" id="GO:0005886">
    <property type="term" value="C:plasma membrane"/>
    <property type="evidence" value="ECO:0007669"/>
    <property type="project" value="UniProtKB-SubCell"/>
</dbReference>
<dbReference type="PANTHER" id="PTHR30572:SF4">
    <property type="entry name" value="ABC TRANSPORTER PERMEASE YTRF"/>
    <property type="match status" value="1"/>
</dbReference>
<evidence type="ECO:0000256" key="5">
    <source>
        <dbReference type="ARBA" id="ARBA00023136"/>
    </source>
</evidence>
<gene>
    <name evidence="9" type="ORF">LCGC14_1389000</name>
</gene>
<dbReference type="PANTHER" id="PTHR30572">
    <property type="entry name" value="MEMBRANE COMPONENT OF TRANSPORTER-RELATED"/>
    <property type="match status" value="1"/>
</dbReference>
<comment type="caution">
    <text evidence="9">The sequence shown here is derived from an EMBL/GenBank/DDBJ whole genome shotgun (WGS) entry which is preliminary data.</text>
</comment>
<dbReference type="GO" id="GO:0022857">
    <property type="term" value="F:transmembrane transporter activity"/>
    <property type="evidence" value="ECO:0007669"/>
    <property type="project" value="TreeGrafter"/>
</dbReference>
<feature type="domain" description="ABC3 transporter permease C-terminal" evidence="8">
    <location>
        <begin position="39"/>
        <end position="152"/>
    </location>
</feature>
<dbReference type="Pfam" id="PF02687">
    <property type="entry name" value="FtsX"/>
    <property type="match status" value="1"/>
</dbReference>
<reference evidence="9" key="1">
    <citation type="journal article" date="2015" name="Nature">
        <title>Complex archaea that bridge the gap between prokaryotes and eukaryotes.</title>
        <authorList>
            <person name="Spang A."/>
            <person name="Saw J.H."/>
            <person name="Jorgensen S.L."/>
            <person name="Zaremba-Niedzwiedzka K."/>
            <person name="Martijn J."/>
            <person name="Lind A.E."/>
            <person name="van Eijk R."/>
            <person name="Schleper C."/>
            <person name="Guy L."/>
            <person name="Ettema T.J."/>
        </authorList>
    </citation>
    <scope>NUCLEOTIDE SEQUENCE</scope>
</reference>
<evidence type="ECO:0000259" key="8">
    <source>
        <dbReference type="Pfam" id="PF02687"/>
    </source>
</evidence>
<protein>
    <recommendedName>
        <fullName evidence="8">ABC3 transporter permease C-terminal domain-containing protein</fullName>
    </recommendedName>
</protein>
<feature type="transmembrane region" description="Helical" evidence="7">
    <location>
        <begin position="128"/>
        <end position="148"/>
    </location>
</feature>
<feature type="transmembrane region" description="Helical" evidence="7">
    <location>
        <begin position="35"/>
        <end position="54"/>
    </location>
</feature>
<comment type="subcellular location">
    <subcellularLocation>
        <location evidence="1">Cell membrane</location>
        <topology evidence="1">Multi-pass membrane protein</topology>
    </subcellularLocation>
</comment>
<evidence type="ECO:0000256" key="1">
    <source>
        <dbReference type="ARBA" id="ARBA00004651"/>
    </source>
</evidence>
<keyword evidence="4 7" id="KW-1133">Transmembrane helix</keyword>
<keyword evidence="2" id="KW-1003">Cell membrane</keyword>
<keyword evidence="5 7" id="KW-0472">Membrane</keyword>
<dbReference type="AlphaFoldDB" id="A0A0F9K0J4"/>
<name>A0A0F9K0J4_9ZZZZ</name>
<dbReference type="InterPro" id="IPR050250">
    <property type="entry name" value="Macrolide_Exporter_MacB"/>
</dbReference>
<proteinExistence type="inferred from homology"/>
<keyword evidence="3 7" id="KW-0812">Transmembrane</keyword>
<evidence type="ECO:0000256" key="6">
    <source>
        <dbReference type="ARBA" id="ARBA00038076"/>
    </source>
</evidence>